<feature type="compositionally biased region" description="Low complexity" evidence="1">
    <location>
        <begin position="360"/>
        <end position="369"/>
    </location>
</feature>
<feature type="domain" description="Inositol polyphosphate-related phosphatase" evidence="2">
    <location>
        <begin position="54"/>
        <end position="495"/>
    </location>
</feature>
<dbReference type="EMBL" id="JBFMKM010000012">
    <property type="protein sequence ID" value="KAL1302549.1"/>
    <property type="molecule type" value="Genomic_DNA"/>
</dbReference>
<dbReference type="Pfam" id="PF21310">
    <property type="entry name" value="OCRL-like_ASH"/>
    <property type="match status" value="1"/>
</dbReference>
<name>A0ABR3P8Q8_9PEZI</name>
<feature type="compositionally biased region" description="Basic and acidic residues" evidence="1">
    <location>
        <begin position="111"/>
        <end position="124"/>
    </location>
</feature>
<comment type="caution">
    <text evidence="3">The sequence shown here is derived from an EMBL/GenBank/DDBJ whole genome shotgun (WGS) entry which is preliminary data.</text>
</comment>
<gene>
    <name evidence="3" type="ORF">AAFC00_002931</name>
</gene>
<dbReference type="RefSeq" id="XP_069198825.1">
    <property type="nucleotide sequence ID" value="XM_069342319.1"/>
</dbReference>
<evidence type="ECO:0000313" key="4">
    <source>
        <dbReference type="Proteomes" id="UP001562354"/>
    </source>
</evidence>
<dbReference type="GeneID" id="95976633"/>
<dbReference type="InterPro" id="IPR036691">
    <property type="entry name" value="Endo/exonu/phosph_ase_sf"/>
</dbReference>
<reference evidence="3 4" key="1">
    <citation type="submission" date="2024-07" db="EMBL/GenBank/DDBJ databases">
        <title>Draft sequence of the Neodothiora populina.</title>
        <authorList>
            <person name="Drown D.D."/>
            <person name="Schuette U.S."/>
            <person name="Buechlein A.B."/>
            <person name="Rusch D.R."/>
            <person name="Winton L.W."/>
            <person name="Adams G.A."/>
        </authorList>
    </citation>
    <scope>NUCLEOTIDE SEQUENCE [LARGE SCALE GENOMIC DNA]</scope>
    <source>
        <strain evidence="3 4">CPC 39397</strain>
    </source>
</reference>
<feature type="region of interest" description="Disordered" evidence="1">
    <location>
        <begin position="1"/>
        <end position="32"/>
    </location>
</feature>
<evidence type="ECO:0000313" key="3">
    <source>
        <dbReference type="EMBL" id="KAL1302549.1"/>
    </source>
</evidence>
<protein>
    <recommendedName>
        <fullName evidence="2">Inositol polyphosphate-related phosphatase domain-containing protein</fullName>
    </recommendedName>
</protein>
<feature type="region of interest" description="Disordered" evidence="1">
    <location>
        <begin position="94"/>
        <end position="140"/>
    </location>
</feature>
<dbReference type="SMART" id="SM00128">
    <property type="entry name" value="IPPc"/>
    <property type="match status" value="1"/>
</dbReference>
<dbReference type="SUPFAM" id="SSF56219">
    <property type="entry name" value="DNase I-like"/>
    <property type="match status" value="1"/>
</dbReference>
<evidence type="ECO:0000256" key="1">
    <source>
        <dbReference type="SAM" id="MobiDB-lite"/>
    </source>
</evidence>
<dbReference type="Pfam" id="PF22669">
    <property type="entry name" value="Exo_endo_phos2"/>
    <property type="match status" value="2"/>
</dbReference>
<dbReference type="InterPro" id="IPR048869">
    <property type="entry name" value="OCRL-1_2_ASH"/>
</dbReference>
<dbReference type="PANTHER" id="PTHR11200:SF300">
    <property type="entry name" value="TYPE II INOSITOL 1,4,5-TRISPHOSPHATE 5-PHOSPHATASE"/>
    <property type="match status" value="1"/>
</dbReference>
<dbReference type="InterPro" id="IPR046985">
    <property type="entry name" value="IP5"/>
</dbReference>
<dbReference type="PANTHER" id="PTHR11200">
    <property type="entry name" value="INOSITOL 5-PHOSPHATASE"/>
    <property type="match status" value="1"/>
</dbReference>
<dbReference type="Gene3D" id="3.60.10.10">
    <property type="entry name" value="Endonuclease/exonuclease/phosphatase"/>
    <property type="match status" value="1"/>
</dbReference>
<evidence type="ECO:0000259" key="2">
    <source>
        <dbReference type="SMART" id="SM00128"/>
    </source>
</evidence>
<organism evidence="3 4">
    <name type="scientific">Neodothiora populina</name>
    <dbReference type="NCBI Taxonomy" id="2781224"/>
    <lineage>
        <taxon>Eukaryota</taxon>
        <taxon>Fungi</taxon>
        <taxon>Dikarya</taxon>
        <taxon>Ascomycota</taxon>
        <taxon>Pezizomycotina</taxon>
        <taxon>Dothideomycetes</taxon>
        <taxon>Dothideomycetidae</taxon>
        <taxon>Dothideales</taxon>
        <taxon>Dothioraceae</taxon>
        <taxon>Neodothiora</taxon>
    </lineage>
</organism>
<feature type="region of interest" description="Disordered" evidence="1">
    <location>
        <begin position="760"/>
        <end position="781"/>
    </location>
</feature>
<keyword evidence="4" id="KW-1185">Reference proteome</keyword>
<dbReference type="InterPro" id="IPR000300">
    <property type="entry name" value="IPPc"/>
</dbReference>
<dbReference type="InterPro" id="IPR013783">
    <property type="entry name" value="Ig-like_fold"/>
</dbReference>
<accession>A0ABR3P8Q8</accession>
<dbReference type="Gene3D" id="2.60.40.10">
    <property type="entry name" value="Immunoglobulins"/>
    <property type="match status" value="1"/>
</dbReference>
<feature type="region of interest" description="Disordered" evidence="1">
    <location>
        <begin position="348"/>
        <end position="391"/>
    </location>
</feature>
<proteinExistence type="predicted"/>
<dbReference type="Proteomes" id="UP001562354">
    <property type="component" value="Unassembled WGS sequence"/>
</dbReference>
<sequence length="1058" mass="116706">MSDPKPRPSSTSSSLLQDVPGAFPTENNNTSAGETFQSLSQAVHARRERYVKPRSIRIKVGTWNCASFKGTENDIGGWFVKGQGVANSLTDLEAASQSEPHGEDIPEPNSLDERESVDMQESRYARKSTALPRDDPGSLPGGEEVDLYLLGLQEVVDINSATEALRPYTDPNVSTKFKKSLEEALPKGYTLVAEQQLIGMLLLAYASPDLAPDIKSVSTTSVGTGLMGYMGNKGAVTARLVLGETTRLVFINAHLAAGADKGSLERRNWDYSQVLSRTKFQPITDSMDLHQSIGETIGDEDFAFFVGDLNYRIKGIPGEDVRRLLMLHTRNEYDLSANAGKKIDAEIEKDSSKVARRRSMSTVSSASYSTKDDSDDDSDSGLSLDALNPENDPASLQTTLMSLLPHDELQQQIKKGKAFQDWQEGPITFLPTYKYDAGSVGVFDSSEKRRAPSWCDRILYRTRRDRLAYEGKLAEAEEVKKRDEELRNSGVEQAAKDEDLLYDYDPDEDAAGESTTYDEVAEADPGVVITREGFEDEIVLEYYTAHQRVLSSDHKPLTAVYTLKYDSVVPELKAKVVQEVARELDRVENEGRPSVTVVVDRHHGEEEKTDDDPAKFEGVTFGEVRYAMHKHRHLTIANTGRVPATMSFVDRPVGAGQSPGIAPVWLTLKSDNGNKISSATATRTLEPGETFTVDLELRILDVGLARAFNEGIKLLDDILVLRVEGGRDHFIPLRGTWLESSLGHSINKLIRIPEGGIRRLQRQRPDSSTSKDSSESSEPVKWSAPRELFRLTEAVEDLTVRSVAEWSMTSGDEQQAPWEKVAGWPFAEESWISTDPLERADRLAAVCEALDTDSPLEQGLPVTIAPLERLECLANFLLLFLTGFSDGVVTQAIWTQVDSGMQKAEKERKQFSEEEQRTWIQEVLSQQPAHSISFILICAMLDRIINEIASAHAAASSSAAAIANQATTTTTTTTTTAAAAAAQPAPALPPLYLRPAALVRWKATSKDPLVSHRETLVRAMSSIFAPIIIRSPVPVKDKEKAALDERKMKVMELFLAKS</sequence>